<sequence length="77" mass="8179">SSNDDIEEEIGVNVLSKFDVDTSSERGTDLNSEDGIIGRSGVDVGEVVKSSEMILVDNEMSITVNVVGFEPMSTVAI</sequence>
<feature type="non-terminal residue" evidence="1">
    <location>
        <position position="77"/>
    </location>
</feature>
<keyword evidence="2" id="KW-1185">Reference proteome</keyword>
<feature type="non-terminal residue" evidence="1">
    <location>
        <position position="1"/>
    </location>
</feature>
<name>A0AA38L7D8_TAXCH</name>
<protein>
    <submittedName>
        <fullName evidence="1">Uncharacterized protein</fullName>
    </submittedName>
</protein>
<comment type="caution">
    <text evidence="1">The sequence shown here is derived from an EMBL/GenBank/DDBJ whole genome shotgun (WGS) entry which is preliminary data.</text>
</comment>
<accession>A0AA38L7D8</accession>
<reference evidence="1 2" key="1">
    <citation type="journal article" date="2021" name="Nat. Plants">
        <title>The Taxus genome provides insights into paclitaxel biosynthesis.</title>
        <authorList>
            <person name="Xiong X."/>
            <person name="Gou J."/>
            <person name="Liao Q."/>
            <person name="Li Y."/>
            <person name="Zhou Q."/>
            <person name="Bi G."/>
            <person name="Li C."/>
            <person name="Du R."/>
            <person name="Wang X."/>
            <person name="Sun T."/>
            <person name="Guo L."/>
            <person name="Liang H."/>
            <person name="Lu P."/>
            <person name="Wu Y."/>
            <person name="Zhang Z."/>
            <person name="Ro D.K."/>
            <person name="Shang Y."/>
            <person name="Huang S."/>
            <person name="Yan J."/>
        </authorList>
    </citation>
    <scope>NUCLEOTIDE SEQUENCE [LARGE SCALE GENOMIC DNA]</scope>
    <source>
        <strain evidence="1">Ta-2019</strain>
    </source>
</reference>
<proteinExistence type="predicted"/>
<evidence type="ECO:0000313" key="1">
    <source>
        <dbReference type="EMBL" id="KAH9314779.1"/>
    </source>
</evidence>
<evidence type="ECO:0000313" key="2">
    <source>
        <dbReference type="Proteomes" id="UP000824469"/>
    </source>
</evidence>
<dbReference type="AlphaFoldDB" id="A0AA38L7D8"/>
<dbReference type="Proteomes" id="UP000824469">
    <property type="component" value="Unassembled WGS sequence"/>
</dbReference>
<gene>
    <name evidence="1" type="ORF">KI387_023406</name>
</gene>
<organism evidence="1 2">
    <name type="scientific">Taxus chinensis</name>
    <name type="common">Chinese yew</name>
    <name type="synonym">Taxus wallichiana var. chinensis</name>
    <dbReference type="NCBI Taxonomy" id="29808"/>
    <lineage>
        <taxon>Eukaryota</taxon>
        <taxon>Viridiplantae</taxon>
        <taxon>Streptophyta</taxon>
        <taxon>Embryophyta</taxon>
        <taxon>Tracheophyta</taxon>
        <taxon>Spermatophyta</taxon>
        <taxon>Pinopsida</taxon>
        <taxon>Pinidae</taxon>
        <taxon>Conifers II</taxon>
        <taxon>Cupressales</taxon>
        <taxon>Taxaceae</taxon>
        <taxon>Taxus</taxon>
    </lineage>
</organism>
<dbReference type="EMBL" id="JAHRHJ020000005">
    <property type="protein sequence ID" value="KAH9314779.1"/>
    <property type="molecule type" value="Genomic_DNA"/>
</dbReference>